<name>R1DB49_EMIHU</name>
<protein>
    <recommendedName>
        <fullName evidence="3">Methyltransferase type 11 domain-containing protein</fullName>
    </recommendedName>
</protein>
<dbReference type="RefSeq" id="XP_005758468.1">
    <property type="nucleotide sequence ID" value="XM_005758411.1"/>
</dbReference>
<accession>R1DB49</accession>
<organism evidence="2">
    <name type="scientific">Emiliania huxleyi</name>
    <name type="common">Coccolithophore</name>
    <name type="synonym">Pontosphaera huxleyi</name>
    <dbReference type="NCBI Taxonomy" id="2903"/>
    <lineage>
        <taxon>Eukaryota</taxon>
        <taxon>Haptista</taxon>
        <taxon>Haptophyta</taxon>
        <taxon>Prymnesiophyceae</taxon>
        <taxon>Isochrysidales</taxon>
        <taxon>Noelaerhabdaceae</taxon>
        <taxon>Emiliania</taxon>
    </lineage>
</organism>
<sequence>MRRAFSSALSRDGASALTSGRMYNWRVRAVYSALDKAGKADGPLCAEDLYSLGHLDQYHYGGTDACDEAAALLGLDSGSTVLDIGSGIGGTSRYLAATTGCRVVGASPACSEGGSPLTAPAHVAPSPHPGVELQPDL</sequence>
<reference evidence="2" key="1">
    <citation type="submission" date="2012-07" db="EMBL/GenBank/DDBJ databases">
        <title>Genome variability drives Emilianias global distribution.</title>
        <authorList>
            <consortium name="DOE Joint Genome Institute"/>
            <person name="Read B."/>
            <person name="Kegel J."/>
            <person name="Klute M."/>
            <person name="Kuo A."/>
            <person name="Lefebvre S.C."/>
            <person name="Maumus F."/>
            <person name="Mayer C."/>
            <person name="Miller J."/>
            <person name="Allen A."/>
            <person name="Bidle K."/>
            <person name="Borodovsky M."/>
            <person name="Bowler C."/>
            <person name="Brownlee C."/>
            <person name="Claverie J.-M."/>
            <person name="Cock M."/>
            <person name="De Vargas C."/>
            <person name="Elias M."/>
            <person name="Frickenhaus S."/>
            <person name="Gladyshev V.N."/>
            <person name="Gonzalez K."/>
            <person name="Guda C."/>
            <person name="Hadaegh A."/>
            <person name="Herman E."/>
            <person name="Iglesias-Rodriguez D."/>
            <person name="Jones B."/>
            <person name="Lawson T."/>
            <person name="Leese F."/>
            <person name="Lin Y.-C."/>
            <person name="Lindquist E."/>
            <person name="Lobanov A."/>
            <person name="Lucas S."/>
            <person name="Malik S.-H.B."/>
            <person name="Marsh M.E."/>
            <person name="Mock T."/>
            <person name="Monier A."/>
            <person name="Moreau H."/>
            <person name="Mueller-Roeber B."/>
            <person name="Napier J."/>
            <person name="Ogata H."/>
            <person name="Parker M."/>
            <person name="Probert I."/>
            <person name="Quesneville H."/>
            <person name="Raines C."/>
            <person name="Rensing S."/>
            <person name="Riano-Pachon D.M."/>
            <person name="Richier S."/>
            <person name="Rokitta S."/>
            <person name="Salamov A."/>
            <person name="Sarno A.F."/>
            <person name="Schmutz J."/>
            <person name="Schroeder D."/>
            <person name="Shiraiwa Y."/>
            <person name="Soanes D.M."/>
            <person name="Valentin K."/>
            <person name="Van Der Giezen M."/>
            <person name="Van Der Peer Y."/>
            <person name="Vardi A."/>
            <person name="Verret F."/>
            <person name="Von Dassow P."/>
            <person name="Wheeler G."/>
            <person name="Williams B."/>
            <person name="Wilson W."/>
            <person name="Wolfe G."/>
            <person name="Wurch L.L."/>
            <person name="Young J."/>
            <person name="Dacks J.B."/>
            <person name="Delwiche C.F."/>
            <person name="Dyhrman S."/>
            <person name="Glockner G."/>
            <person name="John U."/>
            <person name="Richards T."/>
            <person name="Worden A.Z."/>
            <person name="Zhang X."/>
            <person name="Grigoriev I.V."/>
        </authorList>
    </citation>
    <scope>NUCLEOTIDE SEQUENCE</scope>
    <source>
        <strain evidence="2">CCMP1516</strain>
    </source>
</reference>
<feature type="region of interest" description="Disordered" evidence="1">
    <location>
        <begin position="115"/>
        <end position="137"/>
    </location>
</feature>
<evidence type="ECO:0000256" key="1">
    <source>
        <dbReference type="SAM" id="MobiDB-lite"/>
    </source>
</evidence>
<dbReference type="Gene3D" id="3.40.50.150">
    <property type="entry name" value="Vaccinia Virus protein VP39"/>
    <property type="match status" value="1"/>
</dbReference>
<dbReference type="HOGENOM" id="CLU_1880863_0_0_1"/>
<dbReference type="EMBL" id="KB869897">
    <property type="protein sequence ID" value="EOD06039.1"/>
    <property type="molecule type" value="Genomic_DNA"/>
</dbReference>
<dbReference type="InterPro" id="IPR029063">
    <property type="entry name" value="SAM-dependent_MTases_sf"/>
</dbReference>
<dbReference type="GeneID" id="17252189"/>
<feature type="non-terminal residue" evidence="2">
    <location>
        <position position="137"/>
    </location>
</feature>
<dbReference type="SUPFAM" id="SSF53335">
    <property type="entry name" value="S-adenosyl-L-methionine-dependent methyltransferases"/>
    <property type="match status" value="1"/>
</dbReference>
<gene>
    <name evidence="2" type="ORF">EMIHUDRAFT_259103</name>
</gene>
<evidence type="ECO:0008006" key="3">
    <source>
        <dbReference type="Google" id="ProtNLM"/>
    </source>
</evidence>
<dbReference type="KEGG" id="ehx:EMIHUDRAFT_259103"/>
<proteinExistence type="predicted"/>
<evidence type="ECO:0000313" key="2">
    <source>
        <dbReference type="EMBL" id="EOD06039.1"/>
    </source>
</evidence>
<dbReference type="AlphaFoldDB" id="R1DB49"/>